<evidence type="ECO:0000259" key="7">
    <source>
        <dbReference type="PROSITE" id="PS50110"/>
    </source>
</evidence>
<dbReference type="GO" id="GO:0003677">
    <property type="term" value="F:DNA binding"/>
    <property type="evidence" value="ECO:0007669"/>
    <property type="project" value="UniProtKB-KW"/>
</dbReference>
<dbReference type="GeneID" id="60680559"/>
<evidence type="ECO:0000313" key="11">
    <source>
        <dbReference type="Proteomes" id="UP000436911"/>
    </source>
</evidence>
<dbReference type="InterPro" id="IPR001789">
    <property type="entry name" value="Sig_transdc_resp-reg_receiver"/>
</dbReference>
<evidence type="ECO:0000256" key="4">
    <source>
        <dbReference type="ARBA" id="ARBA00023163"/>
    </source>
</evidence>
<organism evidence="8 11">
    <name type="scientific">Agrobacterium vitis</name>
    <name type="common">Rhizobium vitis</name>
    <dbReference type="NCBI Taxonomy" id="373"/>
    <lineage>
        <taxon>Bacteria</taxon>
        <taxon>Pseudomonadati</taxon>
        <taxon>Pseudomonadota</taxon>
        <taxon>Alphaproteobacteria</taxon>
        <taxon>Hyphomicrobiales</taxon>
        <taxon>Rhizobiaceae</taxon>
        <taxon>Rhizobium/Agrobacterium group</taxon>
        <taxon>Agrobacterium</taxon>
    </lineage>
</organism>
<evidence type="ECO:0000259" key="6">
    <source>
        <dbReference type="PROSITE" id="PS50043"/>
    </source>
</evidence>
<evidence type="ECO:0000313" key="13">
    <source>
        <dbReference type="Proteomes" id="UP000477951"/>
    </source>
</evidence>
<reference evidence="8 11" key="1">
    <citation type="submission" date="2018-08" db="EMBL/GenBank/DDBJ databases">
        <title>Genome sequencing of Agrobacterium vitis strain ICMP 10754.</title>
        <authorList>
            <person name="Visnovsky S.B."/>
            <person name="Pitman A.R."/>
        </authorList>
    </citation>
    <scope>NUCLEOTIDE SEQUENCE [LARGE SCALE GENOMIC DNA]</scope>
    <source>
        <strain evidence="8 11">ICMP 10754</strain>
    </source>
</reference>
<dbReference type="SMART" id="SM00421">
    <property type="entry name" value="HTH_LUXR"/>
    <property type="match status" value="1"/>
</dbReference>
<feature type="domain" description="HTH luxR-type" evidence="6">
    <location>
        <begin position="145"/>
        <end position="210"/>
    </location>
</feature>
<evidence type="ECO:0000256" key="5">
    <source>
        <dbReference type="PROSITE-ProRule" id="PRU00169"/>
    </source>
</evidence>
<dbReference type="PRINTS" id="PR00038">
    <property type="entry name" value="HTHLUXR"/>
</dbReference>
<dbReference type="PROSITE" id="PS00622">
    <property type="entry name" value="HTH_LUXR_1"/>
    <property type="match status" value="1"/>
</dbReference>
<evidence type="ECO:0000313" key="9">
    <source>
        <dbReference type="EMBL" id="MUZ73513.1"/>
    </source>
</evidence>
<sequence>MTKARILIADDHDLARSGIISVLSGASDLEVVAEARDGLEAIALAARLLPDIALLDVRMTPMDGLAAATEIRRVSPSTRIMMLTMHDSLDYLEAAVKAGASGYALKDVRRDTLLRMIRAVLDGQEFFDTGLVRRMLTRVSRTSPAEDAISQLTAREREILQEVARGATNKEIARRLSIAPGTVKVHVERIIAKLRVGDRTQAAVLAAQAGLVAGEAG</sequence>
<dbReference type="Proteomes" id="UP000477951">
    <property type="component" value="Unassembled WGS sequence"/>
</dbReference>
<dbReference type="CDD" id="cd17535">
    <property type="entry name" value="REC_NarL-like"/>
    <property type="match status" value="1"/>
</dbReference>
<dbReference type="InterPro" id="IPR058245">
    <property type="entry name" value="NreC/VraR/RcsB-like_REC"/>
</dbReference>
<keyword evidence="1 5" id="KW-0597">Phosphoprotein</keyword>
<keyword evidence="3 8" id="KW-0238">DNA-binding</keyword>
<dbReference type="SUPFAM" id="SSF46894">
    <property type="entry name" value="C-terminal effector domain of the bipartite response regulators"/>
    <property type="match status" value="1"/>
</dbReference>
<evidence type="ECO:0000256" key="1">
    <source>
        <dbReference type="ARBA" id="ARBA00022553"/>
    </source>
</evidence>
<dbReference type="EMBL" id="WPHU01000001">
    <property type="protein sequence ID" value="MVA54836.1"/>
    <property type="molecule type" value="Genomic_DNA"/>
</dbReference>
<evidence type="ECO:0000256" key="2">
    <source>
        <dbReference type="ARBA" id="ARBA00023015"/>
    </source>
</evidence>
<dbReference type="EMBL" id="WPHR01000008">
    <property type="protein sequence ID" value="MUZ73513.1"/>
    <property type="molecule type" value="Genomic_DNA"/>
</dbReference>
<dbReference type="GO" id="GO:0000160">
    <property type="term" value="P:phosphorelay signal transduction system"/>
    <property type="evidence" value="ECO:0007669"/>
    <property type="project" value="InterPro"/>
</dbReference>
<dbReference type="OrthoDB" id="9782896at2"/>
<comment type="caution">
    <text evidence="8">The sequence shown here is derived from an EMBL/GenBank/DDBJ whole genome shotgun (WGS) entry which is preliminary data.</text>
</comment>
<protein>
    <submittedName>
        <fullName evidence="8 9">Response regulator</fullName>
    </submittedName>
</protein>
<dbReference type="Pfam" id="PF00072">
    <property type="entry name" value="Response_reg"/>
    <property type="match status" value="1"/>
</dbReference>
<feature type="modified residue" description="4-aspartylphosphate" evidence="5">
    <location>
        <position position="56"/>
    </location>
</feature>
<dbReference type="InterPro" id="IPR039420">
    <property type="entry name" value="WalR-like"/>
</dbReference>
<keyword evidence="4" id="KW-0804">Transcription</keyword>
<dbReference type="CDD" id="cd06170">
    <property type="entry name" value="LuxR_C_like"/>
    <property type="match status" value="1"/>
</dbReference>
<dbReference type="InterPro" id="IPR016032">
    <property type="entry name" value="Sig_transdc_resp-reg_C-effctor"/>
</dbReference>
<dbReference type="Proteomes" id="UP000440716">
    <property type="component" value="Unassembled WGS sequence"/>
</dbReference>
<keyword evidence="2" id="KW-0805">Transcription regulation</keyword>
<dbReference type="EMBL" id="QUSG01000002">
    <property type="protein sequence ID" value="KAA3529996.1"/>
    <property type="molecule type" value="Genomic_DNA"/>
</dbReference>
<dbReference type="PANTHER" id="PTHR43214:SF24">
    <property type="entry name" value="TRANSCRIPTIONAL REGULATORY PROTEIN NARL-RELATED"/>
    <property type="match status" value="1"/>
</dbReference>
<dbReference type="RefSeq" id="WP_060717276.1">
    <property type="nucleotide sequence ID" value="NZ_CP055266.1"/>
</dbReference>
<name>A0A368NZW3_AGRVI</name>
<dbReference type="Gene3D" id="3.40.50.2300">
    <property type="match status" value="1"/>
</dbReference>
<dbReference type="SUPFAM" id="SSF52172">
    <property type="entry name" value="CheY-like"/>
    <property type="match status" value="1"/>
</dbReference>
<dbReference type="Proteomes" id="UP000436911">
    <property type="component" value="Unassembled WGS sequence"/>
</dbReference>
<proteinExistence type="predicted"/>
<reference evidence="12 13" key="2">
    <citation type="submission" date="2019-12" db="EMBL/GenBank/DDBJ databases">
        <title>Whole-genome sequencing of Allorhizobium vitis.</title>
        <authorList>
            <person name="Gan H.M."/>
            <person name="Szegedi E."/>
            <person name="Burr T."/>
            <person name="Savka M.A."/>
        </authorList>
    </citation>
    <scope>NUCLEOTIDE SEQUENCE [LARGE SCALE GENOMIC DNA]</scope>
    <source>
        <strain evidence="10 12">CG415</strain>
        <strain evidence="9 13">CG516</strain>
    </source>
</reference>
<dbReference type="Pfam" id="PF00196">
    <property type="entry name" value="GerE"/>
    <property type="match status" value="1"/>
</dbReference>
<dbReference type="InterPro" id="IPR011006">
    <property type="entry name" value="CheY-like_superfamily"/>
</dbReference>
<dbReference type="AlphaFoldDB" id="A0A368NZW3"/>
<gene>
    <name evidence="8" type="ORF">DXT89_04335</name>
    <name evidence="10" type="ORF">GOZ88_01800</name>
    <name evidence="9" type="ORF">GOZ90_12565</name>
</gene>
<dbReference type="PANTHER" id="PTHR43214">
    <property type="entry name" value="TWO-COMPONENT RESPONSE REGULATOR"/>
    <property type="match status" value="1"/>
</dbReference>
<dbReference type="GO" id="GO:0006355">
    <property type="term" value="P:regulation of DNA-templated transcription"/>
    <property type="evidence" value="ECO:0007669"/>
    <property type="project" value="InterPro"/>
</dbReference>
<evidence type="ECO:0000313" key="8">
    <source>
        <dbReference type="EMBL" id="KAA3529996.1"/>
    </source>
</evidence>
<dbReference type="PROSITE" id="PS50043">
    <property type="entry name" value="HTH_LUXR_2"/>
    <property type="match status" value="1"/>
</dbReference>
<feature type="domain" description="Response regulatory" evidence="7">
    <location>
        <begin position="5"/>
        <end position="121"/>
    </location>
</feature>
<accession>A0A368NZW3</accession>
<dbReference type="PROSITE" id="PS50110">
    <property type="entry name" value="RESPONSE_REGULATORY"/>
    <property type="match status" value="1"/>
</dbReference>
<evidence type="ECO:0000256" key="3">
    <source>
        <dbReference type="ARBA" id="ARBA00023125"/>
    </source>
</evidence>
<evidence type="ECO:0000313" key="12">
    <source>
        <dbReference type="Proteomes" id="UP000440716"/>
    </source>
</evidence>
<dbReference type="SMART" id="SM00448">
    <property type="entry name" value="REC"/>
    <property type="match status" value="1"/>
</dbReference>
<dbReference type="InterPro" id="IPR000792">
    <property type="entry name" value="Tscrpt_reg_LuxR_C"/>
</dbReference>
<evidence type="ECO:0000313" key="10">
    <source>
        <dbReference type="EMBL" id="MVA54836.1"/>
    </source>
</evidence>